<evidence type="ECO:0000256" key="1">
    <source>
        <dbReference type="SAM" id="Coils"/>
    </source>
</evidence>
<dbReference type="GO" id="GO:0000444">
    <property type="term" value="C:MIS12/MIND type complex"/>
    <property type="evidence" value="ECO:0007669"/>
    <property type="project" value="TreeGrafter"/>
</dbReference>
<protein>
    <submittedName>
        <fullName evidence="3">Uncharacterized protein</fullName>
    </submittedName>
</protein>
<feature type="region of interest" description="Disordered" evidence="2">
    <location>
        <begin position="177"/>
        <end position="211"/>
    </location>
</feature>
<dbReference type="InterPro" id="IPR013950">
    <property type="entry name" value="Mis14/Nsl1"/>
</dbReference>
<organism evidence="3 4">
    <name type="scientific">Elaphomyces granulatus</name>
    <dbReference type="NCBI Taxonomy" id="519963"/>
    <lineage>
        <taxon>Eukaryota</taxon>
        <taxon>Fungi</taxon>
        <taxon>Dikarya</taxon>
        <taxon>Ascomycota</taxon>
        <taxon>Pezizomycotina</taxon>
        <taxon>Eurotiomycetes</taxon>
        <taxon>Eurotiomycetidae</taxon>
        <taxon>Eurotiales</taxon>
        <taxon>Elaphomycetaceae</taxon>
        <taxon>Elaphomyces</taxon>
    </lineage>
</organism>
<evidence type="ECO:0000256" key="2">
    <source>
        <dbReference type="SAM" id="MobiDB-lite"/>
    </source>
</evidence>
<keyword evidence="1" id="KW-0175">Coiled coil</keyword>
<reference evidence="3 4" key="1">
    <citation type="journal article" date="2015" name="Environ. Microbiol.">
        <title>Metagenome sequence of Elaphomyces granulatus from sporocarp tissue reveals Ascomycota ectomycorrhizal fingerprints of genome expansion and a Proteobacteria-rich microbiome.</title>
        <authorList>
            <person name="Quandt C.A."/>
            <person name="Kohler A."/>
            <person name="Hesse C.N."/>
            <person name="Sharpton T.J."/>
            <person name="Martin F."/>
            <person name="Spatafora J.W."/>
        </authorList>
    </citation>
    <scope>NUCLEOTIDE SEQUENCE [LARGE SCALE GENOMIC DNA]</scope>
    <source>
        <strain evidence="3 4">OSC145934</strain>
    </source>
</reference>
<dbReference type="OrthoDB" id="2135762at2759"/>
<dbReference type="Pfam" id="PF08641">
    <property type="entry name" value="Mis14"/>
    <property type="match status" value="1"/>
</dbReference>
<gene>
    <name evidence="3" type="ORF">Egran_05024</name>
</gene>
<keyword evidence="4" id="KW-1185">Reference proteome</keyword>
<dbReference type="GO" id="GO:0000070">
    <property type="term" value="P:mitotic sister chromatid segregation"/>
    <property type="evidence" value="ECO:0007669"/>
    <property type="project" value="InterPro"/>
</dbReference>
<dbReference type="PANTHER" id="PTHR31749:SF3">
    <property type="entry name" value="KINETOCHORE-ASSOCIATED PROTEIN NSL1 HOMOLOG"/>
    <property type="match status" value="1"/>
</dbReference>
<dbReference type="AlphaFoldDB" id="A0A232LSV0"/>
<dbReference type="Proteomes" id="UP000243515">
    <property type="component" value="Unassembled WGS sequence"/>
</dbReference>
<evidence type="ECO:0000313" key="3">
    <source>
        <dbReference type="EMBL" id="OXV07209.1"/>
    </source>
</evidence>
<proteinExistence type="predicted"/>
<comment type="caution">
    <text evidence="3">The sequence shown here is derived from an EMBL/GenBank/DDBJ whole genome shotgun (WGS) entry which is preliminary data.</text>
</comment>
<dbReference type="PANTHER" id="PTHR31749">
    <property type="entry name" value="KINETOCHORE-ASSOCIATED PROTEIN NSL1 HOMOLOG"/>
    <property type="match status" value="1"/>
</dbReference>
<accession>A0A232LSV0</accession>
<feature type="coiled-coil region" evidence="1">
    <location>
        <begin position="116"/>
        <end position="173"/>
    </location>
</feature>
<dbReference type="EMBL" id="NPHW01005008">
    <property type="protein sequence ID" value="OXV07209.1"/>
    <property type="molecule type" value="Genomic_DNA"/>
</dbReference>
<sequence>MQTPHHRKIELQSPADLTYLYANTVALARQKLDLHLPSSASNDPNTPDPMRERVRELIDEFITQTFTSALASISINGIDFVSSSGGTDSSLPFSATLTTPETVEYEPYDGALAARVTSLYAQLESLTTTVAQLRRDAPKRAAKAYADALAKALAEDNAEAEMLDREAKDVEMANGITKTEEEGSNSGNPVQDPPKRTFSSSKSEWKLQAPLGSDHEAERWRHGDMAETYSDTLRILLRLQGEVVVAGDDHHDSETADGSRALATTVGQAERAVRATEVVERM</sequence>
<evidence type="ECO:0000313" key="4">
    <source>
        <dbReference type="Proteomes" id="UP000243515"/>
    </source>
</evidence>
<name>A0A232LSV0_9EURO</name>